<dbReference type="AlphaFoldDB" id="A0A0A1WAM3"/>
<sequence>MVLMSALLAMVAVADPVPLVLYSRPGATLAQVEADLRRCRIITTGPAAGGERPDGAALLDNGTPGRVTGDTIEACMATYGWQARTAPERERRHLSRLDPAARRKALERLAGRSSKARAAINPPGTPGRW</sequence>
<proteinExistence type="predicted"/>
<gene>
    <name evidence="2" type="ORF">SP5_084_00130</name>
</gene>
<accession>A0A0A1WAM3</accession>
<evidence type="ECO:0000256" key="1">
    <source>
        <dbReference type="SAM" id="MobiDB-lite"/>
    </source>
</evidence>
<organism evidence="2 3">
    <name type="scientific">Sphingomonas parapaucimobilis NBRC 15100</name>
    <dbReference type="NCBI Taxonomy" id="1219049"/>
    <lineage>
        <taxon>Bacteria</taxon>
        <taxon>Pseudomonadati</taxon>
        <taxon>Pseudomonadota</taxon>
        <taxon>Alphaproteobacteria</taxon>
        <taxon>Sphingomonadales</taxon>
        <taxon>Sphingomonadaceae</taxon>
        <taxon>Sphingomonas</taxon>
    </lineage>
</organism>
<dbReference type="OrthoDB" id="7596680at2"/>
<protein>
    <submittedName>
        <fullName evidence="2">Uncharacterized protein</fullName>
    </submittedName>
</protein>
<feature type="region of interest" description="Disordered" evidence="1">
    <location>
        <begin position="108"/>
        <end position="129"/>
    </location>
</feature>
<keyword evidence="3" id="KW-1185">Reference proteome</keyword>
<reference evidence="2 3" key="1">
    <citation type="submission" date="2014-11" db="EMBL/GenBank/DDBJ databases">
        <title>Whole genome shotgun sequence of Sphingomonas parapaucimobilis NBRC 15100.</title>
        <authorList>
            <person name="Katano-Makiyama Y."/>
            <person name="Hosoyama A."/>
            <person name="Hashimoto M."/>
            <person name="Hosoyama Y."/>
            <person name="Noguchi M."/>
            <person name="Numata M."/>
            <person name="Tsuchikane K."/>
            <person name="Hirakata S."/>
            <person name="Uohara A."/>
            <person name="Shimodaira J."/>
            <person name="Ohji S."/>
            <person name="Ichikawa N."/>
            <person name="Kimura A."/>
            <person name="Yamazoe A."/>
            <person name="Fujita N."/>
        </authorList>
    </citation>
    <scope>NUCLEOTIDE SEQUENCE [LARGE SCALE GENOMIC DNA]</scope>
    <source>
        <strain evidence="2 3">NBRC 15100</strain>
    </source>
</reference>
<evidence type="ECO:0000313" key="2">
    <source>
        <dbReference type="EMBL" id="GAM02413.1"/>
    </source>
</evidence>
<comment type="caution">
    <text evidence="2">The sequence shown here is derived from an EMBL/GenBank/DDBJ whole genome shotgun (WGS) entry which is preliminary data.</text>
</comment>
<feature type="region of interest" description="Disordered" evidence="1">
    <location>
        <begin position="45"/>
        <end position="64"/>
    </location>
</feature>
<dbReference type="RefSeq" id="WP_042490423.1">
    <property type="nucleotide sequence ID" value="NZ_BBPI01000084.1"/>
</dbReference>
<name>A0A0A1WAM3_9SPHN</name>
<dbReference type="EMBL" id="BBPI01000084">
    <property type="protein sequence ID" value="GAM02413.1"/>
    <property type="molecule type" value="Genomic_DNA"/>
</dbReference>
<dbReference type="Proteomes" id="UP000032305">
    <property type="component" value="Unassembled WGS sequence"/>
</dbReference>
<evidence type="ECO:0000313" key="3">
    <source>
        <dbReference type="Proteomes" id="UP000032305"/>
    </source>
</evidence>